<dbReference type="RefSeq" id="WP_331845766.1">
    <property type="nucleotide sequence ID" value="NZ_JAZHPZ010000002.1"/>
</dbReference>
<dbReference type="Pfam" id="PF08533">
    <property type="entry name" value="Glyco_hydro_42C"/>
    <property type="match status" value="1"/>
</dbReference>
<dbReference type="InterPro" id="IPR013738">
    <property type="entry name" value="Beta_galactosidase_Trimer"/>
</dbReference>
<accession>A0ABU7VP56</accession>
<keyword evidence="4 6" id="KW-0378">Hydrolase</keyword>
<dbReference type="EMBL" id="JAZHPZ010000002">
    <property type="protein sequence ID" value="MEF2965539.1"/>
    <property type="molecule type" value="Genomic_DNA"/>
</dbReference>
<gene>
    <name evidence="10" type="ORF">V3851_06810</name>
</gene>
<dbReference type="InterPro" id="IPR017853">
    <property type="entry name" value="GH"/>
</dbReference>
<comment type="caution">
    <text evidence="10">The sequence shown here is derived from an EMBL/GenBank/DDBJ whole genome shotgun (WGS) entry which is preliminary data.</text>
</comment>
<evidence type="ECO:0000256" key="6">
    <source>
        <dbReference type="PIRNR" id="PIRNR001084"/>
    </source>
</evidence>
<dbReference type="PANTHER" id="PTHR36447:SF1">
    <property type="entry name" value="BETA-GALACTOSIDASE GANA"/>
    <property type="match status" value="1"/>
</dbReference>
<evidence type="ECO:0000256" key="4">
    <source>
        <dbReference type="ARBA" id="ARBA00022801"/>
    </source>
</evidence>
<name>A0ABU7VP56_9BACL</name>
<evidence type="ECO:0000313" key="11">
    <source>
        <dbReference type="Proteomes" id="UP001306950"/>
    </source>
</evidence>
<comment type="catalytic activity">
    <reaction evidence="1 6">
        <text>Hydrolysis of terminal non-reducing beta-D-galactose residues in beta-D-galactosides.</text>
        <dbReference type="EC" id="3.2.1.23"/>
    </reaction>
</comment>
<feature type="domain" description="Glycoside hydrolase family 42 N-terminal" evidence="7">
    <location>
        <begin position="20"/>
        <end position="399"/>
    </location>
</feature>
<dbReference type="InterPro" id="IPR003476">
    <property type="entry name" value="Glyco_hydro_42"/>
</dbReference>
<evidence type="ECO:0000259" key="7">
    <source>
        <dbReference type="Pfam" id="PF02449"/>
    </source>
</evidence>
<keyword evidence="11" id="KW-1185">Reference proteome</keyword>
<feature type="domain" description="Beta-galactosidase C-terminal" evidence="9">
    <location>
        <begin position="630"/>
        <end position="686"/>
    </location>
</feature>
<evidence type="ECO:0000256" key="5">
    <source>
        <dbReference type="ARBA" id="ARBA00023295"/>
    </source>
</evidence>
<dbReference type="Pfam" id="PF08532">
    <property type="entry name" value="Glyco_hydro_42M"/>
    <property type="match status" value="1"/>
</dbReference>
<feature type="domain" description="Beta-galactosidase trimerisation" evidence="8">
    <location>
        <begin position="412"/>
        <end position="619"/>
    </location>
</feature>
<dbReference type="Gene3D" id="3.40.50.880">
    <property type="match status" value="1"/>
</dbReference>
<dbReference type="InterPro" id="IPR013739">
    <property type="entry name" value="Beta_galactosidase_C"/>
</dbReference>
<organism evidence="10 11">
    <name type="scientific">Paenibacillus haidiansis</name>
    <dbReference type="NCBI Taxonomy" id="1574488"/>
    <lineage>
        <taxon>Bacteria</taxon>
        <taxon>Bacillati</taxon>
        <taxon>Bacillota</taxon>
        <taxon>Bacilli</taxon>
        <taxon>Bacillales</taxon>
        <taxon>Paenibacillaceae</taxon>
        <taxon>Paenibacillus</taxon>
    </lineage>
</organism>
<evidence type="ECO:0000259" key="9">
    <source>
        <dbReference type="Pfam" id="PF08533"/>
    </source>
</evidence>
<dbReference type="PIRSF" id="PIRSF001084">
    <property type="entry name" value="B-galactosidase"/>
    <property type="match status" value="1"/>
</dbReference>
<dbReference type="InterPro" id="IPR013529">
    <property type="entry name" value="Glyco_hydro_42_N"/>
</dbReference>
<dbReference type="InterPro" id="IPR029062">
    <property type="entry name" value="Class_I_gatase-like"/>
</dbReference>
<evidence type="ECO:0000313" key="10">
    <source>
        <dbReference type="EMBL" id="MEF2965539.1"/>
    </source>
</evidence>
<dbReference type="InterPro" id="IPR013780">
    <property type="entry name" value="Glyco_hydro_b"/>
</dbReference>
<dbReference type="Gene3D" id="2.60.40.1180">
    <property type="entry name" value="Golgi alpha-mannosidase II"/>
    <property type="match status" value="1"/>
</dbReference>
<dbReference type="CDD" id="cd03143">
    <property type="entry name" value="A4_beta-galactosidase_middle_domain"/>
    <property type="match status" value="1"/>
</dbReference>
<evidence type="ECO:0000259" key="8">
    <source>
        <dbReference type="Pfam" id="PF08532"/>
    </source>
</evidence>
<dbReference type="SUPFAM" id="SSF52317">
    <property type="entry name" value="Class I glutamine amidotransferase-like"/>
    <property type="match status" value="1"/>
</dbReference>
<keyword evidence="5 6" id="KW-0326">Glycosidase</keyword>
<reference evidence="10 11" key="1">
    <citation type="submission" date="2024-02" db="EMBL/GenBank/DDBJ databases">
        <title>A nitrogen-fixing paenibacillus bacterium.</title>
        <authorList>
            <person name="Zhang W.L."/>
            <person name="Chen S.F."/>
        </authorList>
    </citation>
    <scope>NUCLEOTIDE SEQUENCE [LARGE SCALE GENOMIC DNA]</scope>
    <source>
        <strain evidence="10 11">M1</strain>
    </source>
</reference>
<comment type="similarity">
    <text evidence="2 6">Belongs to the glycosyl hydrolase 42 family.</text>
</comment>
<dbReference type="Gene3D" id="3.20.20.80">
    <property type="entry name" value="Glycosidases"/>
    <property type="match status" value="1"/>
</dbReference>
<evidence type="ECO:0000256" key="2">
    <source>
        <dbReference type="ARBA" id="ARBA00005940"/>
    </source>
</evidence>
<dbReference type="SUPFAM" id="SSF51445">
    <property type="entry name" value="(Trans)glycosidases"/>
    <property type="match status" value="1"/>
</dbReference>
<dbReference type="Proteomes" id="UP001306950">
    <property type="component" value="Unassembled WGS sequence"/>
</dbReference>
<dbReference type="PANTHER" id="PTHR36447">
    <property type="entry name" value="BETA-GALACTOSIDASE GANA"/>
    <property type="match status" value="1"/>
</dbReference>
<sequence>MTKRWKTVHPNVKGLLHGGDYNPDQWLDSPEVIDEDFRLMELAHANTFSVNIFGWSAIEPTEGVYAFEWLDRIMDRIAAKGGHAILATPSGARPAWLSEKYPEVLRVGPGRVRNLHGERHNHCYTSPVYREKTQQLNRMLAERYKDHPALILWHVSNEYGGECHCELCQEAFRNWLQAEYKNDLAALNHAWWTGFWSHTFTDWSQIESPAPHGENQVHGLNLDWKRFVTHQTIDFYNNEIKPLKEITPNIAVTTNFMGSYPYMKPDTGLNYEEFAKAVDVVSWDCYPAWHNDWQSTASLAKDVAFVNDLYRSLKDGQPFLIMESTPSQVNWHGINKAKRAGMHKLSSVQSVAHGSDSILYFQWRKSRGSSEKFHGAVVDHVGHEHTRVFADVAEVGEWLGQLPDIAGTSVRAEVAIIFDWETEWALADAQGFGKDKKYIETCQEHYRVFWEAGIPVDVITPDKPVDGYKLVIAPMLYMIRDGFAGKMERFVEQGGTFVTTYMTGVVDRHDLAFTGGFPGPLKPLLGIWSEEVDSLYPSETRELTMRDGTRYQAHDYCELIHAVSAEVEVAARFDSDFYAGQPAITVNRRGTGKAYYIASRNEAKFHDDFYKGLMEDLGIRPAHGLKSPKGVSVQTRTDGETEYIFVMNFTEETQRVETDRSYRNVISGEIIREAVELPRYGVLILKAAV</sequence>
<dbReference type="EC" id="3.2.1.23" evidence="3 6"/>
<dbReference type="Pfam" id="PF02449">
    <property type="entry name" value="Glyco_hydro_42"/>
    <property type="match status" value="1"/>
</dbReference>
<evidence type="ECO:0000256" key="1">
    <source>
        <dbReference type="ARBA" id="ARBA00001412"/>
    </source>
</evidence>
<evidence type="ECO:0000256" key="3">
    <source>
        <dbReference type="ARBA" id="ARBA00012756"/>
    </source>
</evidence>
<protein>
    <recommendedName>
        <fullName evidence="3 6">Beta-galactosidase</fullName>
        <shortName evidence="6">Beta-gal</shortName>
        <ecNumber evidence="3 6">3.2.1.23</ecNumber>
    </recommendedName>
</protein>
<proteinExistence type="inferred from homology"/>